<dbReference type="SUPFAM" id="SSF53474">
    <property type="entry name" value="alpha/beta-Hydrolases"/>
    <property type="match status" value="1"/>
</dbReference>
<comment type="caution">
    <text evidence="4">The sequence shown here is derived from an EMBL/GenBank/DDBJ whole genome shotgun (WGS) entry which is preliminary data.</text>
</comment>
<evidence type="ECO:0000256" key="2">
    <source>
        <dbReference type="ARBA" id="ARBA00022801"/>
    </source>
</evidence>
<dbReference type="AlphaFoldDB" id="A0A817ST94"/>
<protein>
    <recommendedName>
        <fullName evidence="3">Peptidase S9 prolyl oligopeptidase catalytic domain-containing protein</fullName>
    </recommendedName>
</protein>
<dbReference type="Pfam" id="PF00326">
    <property type="entry name" value="Peptidase_S9"/>
    <property type="match status" value="1"/>
</dbReference>
<evidence type="ECO:0000256" key="1">
    <source>
        <dbReference type="ARBA" id="ARBA00022729"/>
    </source>
</evidence>
<keyword evidence="2" id="KW-0378">Hydrolase</keyword>
<dbReference type="InterPro" id="IPR029058">
    <property type="entry name" value="AB_hydrolase_fold"/>
</dbReference>
<dbReference type="InterPro" id="IPR001375">
    <property type="entry name" value="Peptidase_S9_cat"/>
</dbReference>
<gene>
    <name evidence="5" type="ORF">HFQ381_LOCUS16100</name>
    <name evidence="4" type="ORF">LUA448_LOCUS8157</name>
</gene>
<evidence type="ECO:0000313" key="6">
    <source>
        <dbReference type="Proteomes" id="UP000663833"/>
    </source>
</evidence>
<dbReference type="Proteomes" id="UP000663833">
    <property type="component" value="Unassembled WGS sequence"/>
</dbReference>
<organism evidence="4 6">
    <name type="scientific">Rotaria socialis</name>
    <dbReference type="NCBI Taxonomy" id="392032"/>
    <lineage>
        <taxon>Eukaryota</taxon>
        <taxon>Metazoa</taxon>
        <taxon>Spiralia</taxon>
        <taxon>Gnathifera</taxon>
        <taxon>Rotifera</taxon>
        <taxon>Eurotatoria</taxon>
        <taxon>Bdelloidea</taxon>
        <taxon>Philodinida</taxon>
        <taxon>Philodinidae</taxon>
        <taxon>Rotaria</taxon>
    </lineage>
</organism>
<proteinExistence type="predicted"/>
<dbReference type="GO" id="GO:0006508">
    <property type="term" value="P:proteolysis"/>
    <property type="evidence" value="ECO:0007669"/>
    <property type="project" value="InterPro"/>
</dbReference>
<dbReference type="GO" id="GO:0004252">
    <property type="term" value="F:serine-type endopeptidase activity"/>
    <property type="evidence" value="ECO:0007669"/>
    <property type="project" value="TreeGrafter"/>
</dbReference>
<name>A0A817ST94_9BILA</name>
<feature type="domain" description="Peptidase S9 prolyl oligopeptidase catalytic" evidence="3">
    <location>
        <begin position="126"/>
        <end position="185"/>
    </location>
</feature>
<reference evidence="4" key="1">
    <citation type="submission" date="2021-02" db="EMBL/GenBank/DDBJ databases">
        <authorList>
            <person name="Nowell W R."/>
        </authorList>
    </citation>
    <scope>NUCLEOTIDE SEQUENCE</scope>
</reference>
<accession>A0A817ST94</accession>
<dbReference type="EMBL" id="CAJNYD010000852">
    <property type="protein sequence ID" value="CAF3301984.1"/>
    <property type="molecule type" value="Genomic_DNA"/>
</dbReference>
<dbReference type="PANTHER" id="PTHR42776:SF13">
    <property type="entry name" value="DIPEPTIDYL-PEPTIDASE 5"/>
    <property type="match status" value="1"/>
</dbReference>
<dbReference type="Gene3D" id="3.40.50.1820">
    <property type="entry name" value="alpha/beta hydrolase"/>
    <property type="match status" value="1"/>
</dbReference>
<dbReference type="PANTHER" id="PTHR42776">
    <property type="entry name" value="SERINE PEPTIDASE S9 FAMILY MEMBER"/>
    <property type="match status" value="1"/>
</dbReference>
<keyword evidence="1" id="KW-0732">Signal</keyword>
<sequence>MLEEQQKFLNDNAFSCQVYPNLSIEETIIQQHIEQTSGHLVYKFDKLCIRHWDEYMLGKCHHRFIASIARNSQWSFNDNGNSFAFTRQHDETSQVVWSTNLDIPPVAFLIHGGSQNSWYNTWGRGWSFQAFAAQGYAVIAINFHGSDSYGQNFTDSITGEYGSLHCEDLQLGLTAALKRYPYIDET</sequence>
<dbReference type="Proteomes" id="UP000663851">
    <property type="component" value="Unassembled WGS sequence"/>
</dbReference>
<evidence type="ECO:0000313" key="5">
    <source>
        <dbReference type="EMBL" id="CAF4340880.1"/>
    </source>
</evidence>
<evidence type="ECO:0000313" key="4">
    <source>
        <dbReference type="EMBL" id="CAF3301984.1"/>
    </source>
</evidence>
<evidence type="ECO:0000259" key="3">
    <source>
        <dbReference type="Pfam" id="PF00326"/>
    </source>
</evidence>
<dbReference type="EMBL" id="CAJOBO010001125">
    <property type="protein sequence ID" value="CAF4340880.1"/>
    <property type="molecule type" value="Genomic_DNA"/>
</dbReference>